<feature type="transmembrane region" description="Helical" evidence="1">
    <location>
        <begin position="83"/>
        <end position="102"/>
    </location>
</feature>
<dbReference type="AlphaFoldDB" id="A0A850CC62"/>
<protein>
    <submittedName>
        <fullName evidence="2">Uncharacterized protein</fullName>
    </submittedName>
</protein>
<sequence length="106" mass="11080">MNGDSERDTTLTILAAITTVIAALCTLGPLWALLPITAEHEHPSPEGYAPMMNDFILGATFAVALAAASVAAALWSWRFRSGWLGALACLLFAAACGGGLWFSGVR</sequence>
<proteinExistence type="predicted"/>
<keyword evidence="1" id="KW-1133">Transmembrane helix</keyword>
<evidence type="ECO:0000256" key="1">
    <source>
        <dbReference type="SAM" id="Phobius"/>
    </source>
</evidence>
<evidence type="ECO:0000313" key="3">
    <source>
        <dbReference type="Proteomes" id="UP000574690"/>
    </source>
</evidence>
<gene>
    <name evidence="2" type="ORF">HOQ43_13955</name>
</gene>
<keyword evidence="1" id="KW-0472">Membrane</keyword>
<name>A0A850CC62_9ACTN</name>
<keyword evidence="1" id="KW-0812">Transmembrane</keyword>
<reference evidence="2 3" key="1">
    <citation type="submission" date="2020-05" db="EMBL/GenBank/DDBJ databases">
        <title>DNA-SIP metagenomic assembled genomes.</title>
        <authorList>
            <person name="Yu J."/>
        </authorList>
    </citation>
    <scope>NUCLEOTIDE SEQUENCE [LARGE SCALE GENOMIC DNA]</scope>
    <source>
        <strain evidence="2">Bin5.27</strain>
    </source>
</reference>
<dbReference type="EMBL" id="JABFXE010000580">
    <property type="protein sequence ID" value="NUQ89548.1"/>
    <property type="molecule type" value="Genomic_DNA"/>
</dbReference>
<accession>A0A850CC62</accession>
<feature type="transmembrane region" description="Helical" evidence="1">
    <location>
        <begin position="12"/>
        <end position="34"/>
    </location>
</feature>
<evidence type="ECO:0000313" key="2">
    <source>
        <dbReference type="EMBL" id="NUQ89548.1"/>
    </source>
</evidence>
<comment type="caution">
    <text evidence="2">The sequence shown here is derived from an EMBL/GenBank/DDBJ whole genome shotgun (WGS) entry which is preliminary data.</text>
</comment>
<feature type="transmembrane region" description="Helical" evidence="1">
    <location>
        <begin position="55"/>
        <end position="77"/>
    </location>
</feature>
<dbReference type="Proteomes" id="UP000574690">
    <property type="component" value="Unassembled WGS sequence"/>
</dbReference>
<organism evidence="2 3">
    <name type="scientific">Glycomyces artemisiae</name>
    <dbReference type="NCBI Taxonomy" id="1076443"/>
    <lineage>
        <taxon>Bacteria</taxon>
        <taxon>Bacillati</taxon>
        <taxon>Actinomycetota</taxon>
        <taxon>Actinomycetes</taxon>
        <taxon>Glycomycetales</taxon>
        <taxon>Glycomycetaceae</taxon>
        <taxon>Glycomyces</taxon>
    </lineage>
</organism>